<evidence type="ECO:0000259" key="3">
    <source>
        <dbReference type="Pfam" id="PF24676"/>
    </source>
</evidence>
<protein>
    <recommendedName>
        <fullName evidence="7">G domain-containing protein</fullName>
    </recommendedName>
</protein>
<feature type="region of interest" description="Disordered" evidence="1">
    <location>
        <begin position="1227"/>
        <end position="1361"/>
    </location>
</feature>
<dbReference type="InterPro" id="IPR056072">
    <property type="entry name" value="SNTX_MACPF/CDC-like_dom"/>
</dbReference>
<evidence type="ECO:0000259" key="4">
    <source>
        <dbReference type="Pfam" id="PF26633"/>
    </source>
</evidence>
<evidence type="ECO:0000256" key="1">
    <source>
        <dbReference type="SAM" id="MobiDB-lite"/>
    </source>
</evidence>
<reference evidence="5" key="1">
    <citation type="journal article" date="2023" name="Mol. Phylogenet. Evol.">
        <title>Genome-scale phylogeny and comparative genomics of the fungal order Sordariales.</title>
        <authorList>
            <person name="Hensen N."/>
            <person name="Bonometti L."/>
            <person name="Westerberg I."/>
            <person name="Brannstrom I.O."/>
            <person name="Guillou S."/>
            <person name="Cros-Aarteil S."/>
            <person name="Calhoun S."/>
            <person name="Haridas S."/>
            <person name="Kuo A."/>
            <person name="Mondo S."/>
            <person name="Pangilinan J."/>
            <person name="Riley R."/>
            <person name="LaButti K."/>
            <person name="Andreopoulos B."/>
            <person name="Lipzen A."/>
            <person name="Chen C."/>
            <person name="Yan M."/>
            <person name="Daum C."/>
            <person name="Ng V."/>
            <person name="Clum A."/>
            <person name="Steindorff A."/>
            <person name="Ohm R.A."/>
            <person name="Martin F."/>
            <person name="Silar P."/>
            <person name="Natvig D.O."/>
            <person name="Lalanne C."/>
            <person name="Gautier V."/>
            <person name="Ament-Velasquez S.L."/>
            <person name="Kruys A."/>
            <person name="Hutchinson M.I."/>
            <person name="Powell A.J."/>
            <person name="Barry K."/>
            <person name="Miller A.N."/>
            <person name="Grigoriev I.V."/>
            <person name="Debuchy R."/>
            <person name="Gladieux P."/>
            <person name="Hiltunen Thoren M."/>
            <person name="Johannesson H."/>
        </authorList>
    </citation>
    <scope>NUCLEOTIDE SEQUENCE</scope>
    <source>
        <strain evidence="5">PSN293</strain>
    </source>
</reference>
<feature type="domain" description="DUF8206" evidence="4">
    <location>
        <begin position="915"/>
        <end position="993"/>
    </location>
</feature>
<organism evidence="5 6">
    <name type="scientific">Rhypophila decipiens</name>
    <dbReference type="NCBI Taxonomy" id="261697"/>
    <lineage>
        <taxon>Eukaryota</taxon>
        <taxon>Fungi</taxon>
        <taxon>Dikarya</taxon>
        <taxon>Ascomycota</taxon>
        <taxon>Pezizomycotina</taxon>
        <taxon>Sordariomycetes</taxon>
        <taxon>Sordariomycetidae</taxon>
        <taxon>Sordariales</taxon>
        <taxon>Naviculisporaceae</taxon>
        <taxon>Rhypophila</taxon>
    </lineage>
</organism>
<dbReference type="PANTHER" id="PTHR32046:SF11">
    <property type="entry name" value="IMMUNE-ASSOCIATED NUCLEOTIDE-BINDING PROTEIN 10-LIKE"/>
    <property type="match status" value="1"/>
</dbReference>
<dbReference type="Pfam" id="PF26633">
    <property type="entry name" value="DUF8206"/>
    <property type="match status" value="1"/>
</dbReference>
<dbReference type="Gene3D" id="3.40.50.300">
    <property type="entry name" value="P-loop containing nucleotide triphosphate hydrolases"/>
    <property type="match status" value="1"/>
</dbReference>
<name>A0AAN7B449_9PEZI</name>
<feature type="region of interest" description="Disordered" evidence="1">
    <location>
        <begin position="1167"/>
        <end position="1192"/>
    </location>
</feature>
<comment type="caution">
    <text evidence="5">The sequence shown here is derived from an EMBL/GenBank/DDBJ whole genome shotgun (WGS) entry which is preliminary data.</text>
</comment>
<gene>
    <name evidence="5" type="ORF">QBC37DRAFT_450668</name>
</gene>
<dbReference type="CDD" id="cd00882">
    <property type="entry name" value="Ras_like_GTPase"/>
    <property type="match status" value="1"/>
</dbReference>
<dbReference type="InterPro" id="IPR025662">
    <property type="entry name" value="Sigma_54_int_dom_ATP-bd_1"/>
</dbReference>
<keyword evidence="6" id="KW-1185">Reference proteome</keyword>
<feature type="domain" description="DUF7656" evidence="3">
    <location>
        <begin position="402"/>
        <end position="476"/>
    </location>
</feature>
<dbReference type="PROSITE" id="PS00675">
    <property type="entry name" value="SIGMA54_INTERACT_1"/>
    <property type="match status" value="1"/>
</dbReference>
<reference evidence="5" key="2">
    <citation type="submission" date="2023-05" db="EMBL/GenBank/DDBJ databases">
        <authorList>
            <consortium name="Lawrence Berkeley National Laboratory"/>
            <person name="Steindorff A."/>
            <person name="Hensen N."/>
            <person name="Bonometti L."/>
            <person name="Westerberg I."/>
            <person name="Brannstrom I.O."/>
            <person name="Guillou S."/>
            <person name="Cros-Aarteil S."/>
            <person name="Calhoun S."/>
            <person name="Haridas S."/>
            <person name="Kuo A."/>
            <person name="Mondo S."/>
            <person name="Pangilinan J."/>
            <person name="Riley R."/>
            <person name="Labutti K."/>
            <person name="Andreopoulos B."/>
            <person name="Lipzen A."/>
            <person name="Chen C."/>
            <person name="Yanf M."/>
            <person name="Daum C."/>
            <person name="Ng V."/>
            <person name="Clum A."/>
            <person name="Ohm R."/>
            <person name="Martin F."/>
            <person name="Silar P."/>
            <person name="Natvig D."/>
            <person name="Lalanne C."/>
            <person name="Gautier V."/>
            <person name="Ament-Velasquez S.L."/>
            <person name="Kruys A."/>
            <person name="Hutchinson M.I."/>
            <person name="Powell A.J."/>
            <person name="Barry K."/>
            <person name="Miller A.N."/>
            <person name="Grigoriev I.V."/>
            <person name="Debuchy R."/>
            <person name="Gladieux P."/>
            <person name="Thoren M.H."/>
            <person name="Johannesson H."/>
        </authorList>
    </citation>
    <scope>NUCLEOTIDE SEQUENCE</scope>
    <source>
        <strain evidence="5">PSN293</strain>
    </source>
</reference>
<evidence type="ECO:0008006" key="7">
    <source>
        <dbReference type="Google" id="ProtNLM"/>
    </source>
</evidence>
<feature type="compositionally biased region" description="Polar residues" evidence="1">
    <location>
        <begin position="1278"/>
        <end position="1292"/>
    </location>
</feature>
<dbReference type="PANTHER" id="PTHR32046">
    <property type="entry name" value="G DOMAIN-CONTAINING PROTEIN"/>
    <property type="match status" value="1"/>
</dbReference>
<feature type="compositionally biased region" description="Pro residues" evidence="1">
    <location>
        <begin position="1322"/>
        <end position="1332"/>
    </location>
</feature>
<dbReference type="EMBL" id="MU858209">
    <property type="protein sequence ID" value="KAK4209317.1"/>
    <property type="molecule type" value="Genomic_DNA"/>
</dbReference>
<evidence type="ECO:0000313" key="5">
    <source>
        <dbReference type="EMBL" id="KAK4209317.1"/>
    </source>
</evidence>
<proteinExistence type="predicted"/>
<dbReference type="InterPro" id="IPR056073">
    <property type="entry name" value="DUF7656"/>
</dbReference>
<feature type="domain" description="SNTX MACPF/CDC-like" evidence="2">
    <location>
        <begin position="4"/>
        <end position="273"/>
    </location>
</feature>
<feature type="compositionally biased region" description="Low complexity" evidence="1">
    <location>
        <begin position="1257"/>
        <end position="1266"/>
    </location>
</feature>
<dbReference type="Pfam" id="PF24674">
    <property type="entry name" value="MACPF_SNTX"/>
    <property type="match status" value="1"/>
</dbReference>
<dbReference type="Proteomes" id="UP001301769">
    <property type="component" value="Unassembled WGS sequence"/>
</dbReference>
<evidence type="ECO:0000313" key="6">
    <source>
        <dbReference type="Proteomes" id="UP001301769"/>
    </source>
</evidence>
<feature type="compositionally biased region" description="Gly residues" evidence="1">
    <location>
        <begin position="1229"/>
        <end position="1239"/>
    </location>
</feature>
<sequence length="1361" mass="149458">MNNAKSRPALGQIAQIGTLYDATTDSFAGSIFRTSKLAEDIVVTAAASAEPSVQTLTSDTYQDKFNLLGVSPDLGASIIGGLLSDAPGQPSGQSSLSYLSRQRTTNAVAQASLVHRLLTVKERVNRRSSNLASSVDVHGLHGTRATHVVFAVEWGVETVVHINQRLDDGQTSQVTSALEVLKNSLVTAPSAVGPQTATRGPITARLDIDVFSNVLTHAAHVGSVEEARDLLCRQIPETRMQAQMGKGNPVTYKLLPISIFMGFIGDDDDDDGDFESLPTGANITQVSPDHLDNCRTMFEGMWAKYRRMMDYSQFLTANRDYVSPDHTHDIQRQADDLERAISRAKIAYGQTLRGVRTGTLPSSAFQDLQQSMHVAAAPNSDGGDEQREKIEFVAAAVKSGAAPPIFVLSLSQSALQHESWPANKALFIELLGTECKAGATLVIEDYDAYGQGLEASYIAEYRNGLEVTHDLLEHRKYLADKCFARCNDSQLETQDVQKPVRRRFIKIPCPGPRCQGTSDLNWMCPRCFHPLEYGYSDNYIYCDCGRGHFKNYTFKCSNASTHGPNYISFRDNARFQNLLQSLASSDYVNILILGETGVGKSTFINAFINYLTFDTLDDAMKSEELQWVIPCSFQTQVMDRSRPDGRIIQHKIKVGDRDDEHDGSKGDSATQQTAVYPINIGSKTIRLIDTPGIGDTRGVQFDKKNMADILATLNSYEELHGILILLKSNSARLTITFEFCVKELLTHLHRSAVNNIAFGFTNTRISNYTPGDTFSPLSTLLAKQSDVQLSLTMQTSYCFDSESFRYLAANKQGIFMENEEDFRRSWKHSRDESRRLIEYFQTRPPHSVTNTISLNGTRQLILELTKPLADISQLIRKNIAMCQDRERELADSRLTGDALRKKLQFERIELRKKDLSMPRTVCTNRNCIEQKDDGTGNRVVQYTSHCHAQCYLSDIAAEVVAFPGLIHCWAFNGADHCRVCSHSWREHLHILYEFEEYMATVTDSRIEEDLAANATDSELRQKGLLEAQQLIREYEYEHSQVQGAAAEFGLYLKKNSITAYNDVTIDYLDMLINQEKEKIEVGGGRERLDGLLQDRIQHEELVAALTAGMSHSPGSSAGSYQVLDEAGVDAVVRKLYGLKHFGASLKTVQMTISQAHAATYRERPYRVGSHKYGRPSVRRHHTGHGGGGGGSSLTSGIGTLLSSFSSMVGFSGASSSASSSKGYHAYGGSSSGGGGGGSVRGKSHGKKPDPTGPWDTAAAAASAAAAGWNSVPSAYPRTASSAARSMGPSSRPVSIIHVEPPQGYNSGGGVTRRQSTRSLLNPAPPQDPPPPYGVHGVNDGLTDAGESWSHLDDSPPNRLWR</sequence>
<evidence type="ECO:0000259" key="2">
    <source>
        <dbReference type="Pfam" id="PF24674"/>
    </source>
</evidence>
<feature type="compositionally biased region" description="Basic residues" evidence="1">
    <location>
        <begin position="1168"/>
        <end position="1183"/>
    </location>
</feature>
<dbReference type="SUPFAM" id="SSF52540">
    <property type="entry name" value="P-loop containing nucleoside triphosphate hydrolases"/>
    <property type="match status" value="1"/>
</dbReference>
<dbReference type="Pfam" id="PF24676">
    <property type="entry name" value="DUF7656"/>
    <property type="match status" value="1"/>
</dbReference>
<dbReference type="InterPro" id="IPR027417">
    <property type="entry name" value="P-loop_NTPase"/>
</dbReference>
<accession>A0AAN7B449</accession>
<dbReference type="InterPro" id="IPR058519">
    <property type="entry name" value="DUF8206"/>
</dbReference>